<evidence type="ECO:0000259" key="1">
    <source>
        <dbReference type="Pfam" id="PF00931"/>
    </source>
</evidence>
<gene>
    <name evidence="3" type="primary">fxsT</name>
    <name evidence="3" type="ORF">ACFQS1_13050</name>
</gene>
<dbReference type="Pfam" id="PF13374">
    <property type="entry name" value="TPR_10"/>
    <property type="match status" value="1"/>
</dbReference>
<dbReference type="NCBIfam" id="NF047398">
    <property type="entry name" value="AAA_KGGVGR"/>
    <property type="match status" value="1"/>
</dbReference>
<accession>A0ABW2HNX1</accession>
<dbReference type="NCBIfam" id="NF040586">
    <property type="entry name" value="FxSxx_TPR"/>
    <property type="match status" value="1"/>
</dbReference>
<reference evidence="4" key="1">
    <citation type="journal article" date="2019" name="Int. J. Syst. Evol. Microbiol.">
        <title>The Global Catalogue of Microorganisms (GCM) 10K type strain sequencing project: providing services to taxonomists for standard genome sequencing and annotation.</title>
        <authorList>
            <consortium name="The Broad Institute Genomics Platform"/>
            <consortium name="The Broad Institute Genome Sequencing Center for Infectious Disease"/>
            <person name="Wu L."/>
            <person name="Ma J."/>
        </authorList>
    </citation>
    <scope>NUCLEOTIDE SEQUENCE [LARGE SCALE GENOMIC DNA]</scope>
    <source>
        <strain evidence="4">XZYJT-10</strain>
    </source>
</reference>
<dbReference type="Pfam" id="PF13424">
    <property type="entry name" value="TPR_12"/>
    <property type="match status" value="2"/>
</dbReference>
<dbReference type="PANTHER" id="PTHR46082">
    <property type="entry name" value="ATP/GTP-BINDING PROTEIN-RELATED"/>
    <property type="match status" value="1"/>
</dbReference>
<dbReference type="Proteomes" id="UP001596548">
    <property type="component" value="Unassembled WGS sequence"/>
</dbReference>
<dbReference type="Gene3D" id="3.40.50.300">
    <property type="entry name" value="P-loop containing nucleotide triphosphate hydrolases"/>
    <property type="match status" value="2"/>
</dbReference>
<dbReference type="RefSeq" id="WP_378967432.1">
    <property type="nucleotide sequence ID" value="NZ_JBHTBJ010000007.1"/>
</dbReference>
<dbReference type="Pfam" id="PF25000">
    <property type="entry name" value="DUF7779"/>
    <property type="match status" value="1"/>
</dbReference>
<keyword evidence="4" id="KW-1185">Reference proteome</keyword>
<dbReference type="PANTHER" id="PTHR46082:SF6">
    <property type="entry name" value="AAA+ ATPASE DOMAIN-CONTAINING PROTEIN-RELATED"/>
    <property type="match status" value="1"/>
</dbReference>
<feature type="domain" description="NB-ARC" evidence="1">
    <location>
        <begin position="502"/>
        <end position="627"/>
    </location>
</feature>
<comment type="caution">
    <text evidence="3">The sequence shown here is derived from an EMBL/GenBank/DDBJ whole genome shotgun (WGS) entry which is preliminary data.</text>
</comment>
<protein>
    <submittedName>
        <fullName evidence="3">FxSxx-COOH system tetratricopeptide repeat protein</fullName>
    </submittedName>
</protein>
<dbReference type="InterPro" id="IPR056681">
    <property type="entry name" value="DUF7779"/>
</dbReference>
<sequence>MTDDRGKVVTFYSYKGGTGRTMALANVAWILAANGKRVLVADWDLESPGLHRFYRPFIEPAAFESAGGIIELVRRYEQATMLDVPRPDDWQRDFARVSAHAFTLNWEFPDGGTLDFLAAGNQNQDYARSVYERDWDEFYTRYGGGQLFDALREDMKDRYDYALLDSRTGWSDVAGICTVHMPDVLVDCFTFSDQGIEGAALVAGNVARQRGRRPIRILPVPMRVDLAEKKRADAGRLAARQRFTGLPSGMTPAERDAYWATVEVPYQPFYAYEETLATFGDRPGSRTSMLAAYETLAGYLTDGEIQSLPPMEESLRERTAARFVRPTVLPETAVALRFAAEDRLWAEWIARVLRAAGVTVNLAPTGLDADSAPAPEGRPLTIVSPANVDAEEGRVPRDRRTPLVVYVADVRPLRGQTEADSAFLVGQTEEVAVTRLLKLVGHPVDAFDRGRIGMRFPGRATLIFNAPIRNVQFTGREDDLVDMRTRLQTSGSPVVLSGASPVALQGMGGIGKTQVAIEYAHRFRNAYDFVWWVNSDPTTFIDTQLSELGRELGLPGGGTIADRARATLSALNRGATLPRWLMIFDNAEDIESVTRFLPSGPGGHVVITSRDAQWSDRAETIQVDVFDRRESVAHLRRRVPTMRPDDAARLADALGDLPIAIAAAGAWLADTGTSVSEYLRHIEKLVPDSLEPVWDLSLRRLQDRSPAAHRLLQLCSVLAPEVALDLVYGDRMAALLSPLDPLVGETMYRGRLVQDINRLALLKLDVGTGTIRVHRIIQSVVRQRMTDAELALARREAHLVLAAARPAGEVDDPSTWPRFQQIWPHLEVSRAWESREEAVRRLIIDRLRYLWTSGDLANGRRAGEEFVRRWERLRATGADPALDRQLLQLQVNLANIVCDQADFDQALQIDERVLADQRRLLGEHHPHTLITAAGLGRDLRALGRYADARKLDEQTTAAWIEYFGEDYPRTLSAQNNLATSLRMAGEIRAARDRSRQVYDRAMLIVGRTHTLTLTAGTNFGRDLREAGEYTESITLLRDILARHREVLGDSSPRTFGAMTNLAVSERSAGRAAEAAERLETAYENLNQLLGPAAPETLFCRLSRAVNLLAIGEAHSAGSELAEVERHYRDRLGEHHPHTVACVNNRAAVTRATGDPGGARELARQAADGFEKMLGADHPYTLAARMNQAIFAAEYGAVPEAHEMLEPLAERTDRVLGPEHPDAARCAANLALMRRDLYGSTPEEEHEALRRLTAALGAAHPAVEAMRERRYLHRTLDPHPF</sequence>
<dbReference type="SUPFAM" id="SSF48452">
    <property type="entry name" value="TPR-like"/>
    <property type="match status" value="2"/>
</dbReference>
<evidence type="ECO:0000259" key="2">
    <source>
        <dbReference type="Pfam" id="PF25000"/>
    </source>
</evidence>
<dbReference type="InterPro" id="IPR053137">
    <property type="entry name" value="NLR-like"/>
</dbReference>
<organism evidence="3 4">
    <name type="scientific">Paractinoplanes rhizophilus</name>
    <dbReference type="NCBI Taxonomy" id="1416877"/>
    <lineage>
        <taxon>Bacteria</taxon>
        <taxon>Bacillati</taxon>
        <taxon>Actinomycetota</taxon>
        <taxon>Actinomycetes</taxon>
        <taxon>Micromonosporales</taxon>
        <taxon>Micromonosporaceae</taxon>
        <taxon>Paractinoplanes</taxon>
    </lineage>
</organism>
<name>A0ABW2HNX1_9ACTN</name>
<feature type="domain" description="DUF7779" evidence="2">
    <location>
        <begin position="701"/>
        <end position="789"/>
    </location>
</feature>
<dbReference type="InterPro" id="IPR011990">
    <property type="entry name" value="TPR-like_helical_dom_sf"/>
</dbReference>
<evidence type="ECO:0000313" key="4">
    <source>
        <dbReference type="Proteomes" id="UP001596548"/>
    </source>
</evidence>
<dbReference type="Gene3D" id="1.25.40.10">
    <property type="entry name" value="Tetratricopeptide repeat domain"/>
    <property type="match status" value="2"/>
</dbReference>
<dbReference type="SUPFAM" id="SSF52540">
    <property type="entry name" value="P-loop containing nucleoside triphosphate hydrolases"/>
    <property type="match status" value="2"/>
</dbReference>
<dbReference type="InterPro" id="IPR027417">
    <property type="entry name" value="P-loop_NTPase"/>
</dbReference>
<dbReference type="EMBL" id="JBHTBJ010000007">
    <property type="protein sequence ID" value="MFC7274917.1"/>
    <property type="molecule type" value="Genomic_DNA"/>
</dbReference>
<evidence type="ECO:0000313" key="3">
    <source>
        <dbReference type="EMBL" id="MFC7274917.1"/>
    </source>
</evidence>
<proteinExistence type="predicted"/>
<dbReference type="InterPro" id="IPR002182">
    <property type="entry name" value="NB-ARC"/>
</dbReference>
<dbReference type="Pfam" id="PF00931">
    <property type="entry name" value="NB-ARC"/>
    <property type="match status" value="1"/>
</dbReference>